<evidence type="ECO:0000313" key="12">
    <source>
        <dbReference type="EMBL" id="CAK7216411.1"/>
    </source>
</evidence>
<evidence type="ECO:0000256" key="4">
    <source>
        <dbReference type="ARBA" id="ARBA00023034"/>
    </source>
</evidence>
<feature type="domain" description="DOP1 N-terminal" evidence="8">
    <location>
        <begin position="40"/>
        <end position="369"/>
    </location>
</feature>
<gene>
    <name evidence="12" type="ORF">SCUCBS95973_002803</name>
</gene>
<comment type="subcellular location">
    <subcellularLocation>
        <location evidence="1">Golgi apparatus membrane</location>
        <topology evidence="1">Peripheral membrane protein</topology>
    </subcellularLocation>
</comment>
<dbReference type="Pfam" id="PF24601">
    <property type="entry name" value="TPR_DOP1"/>
    <property type="match status" value="1"/>
</dbReference>
<evidence type="ECO:0000259" key="9">
    <source>
        <dbReference type="Pfam" id="PF24597"/>
    </source>
</evidence>
<dbReference type="InterPro" id="IPR007249">
    <property type="entry name" value="DOP1_N"/>
</dbReference>
<keyword evidence="13" id="KW-1185">Reference proteome</keyword>
<dbReference type="Pfam" id="PF24598">
    <property type="entry name" value="DOP1_C"/>
    <property type="match status" value="1"/>
</dbReference>
<organism evidence="12 13">
    <name type="scientific">Sporothrix curviconia</name>
    <dbReference type="NCBI Taxonomy" id="1260050"/>
    <lineage>
        <taxon>Eukaryota</taxon>
        <taxon>Fungi</taxon>
        <taxon>Dikarya</taxon>
        <taxon>Ascomycota</taxon>
        <taxon>Pezizomycotina</taxon>
        <taxon>Sordariomycetes</taxon>
        <taxon>Sordariomycetidae</taxon>
        <taxon>Ophiostomatales</taxon>
        <taxon>Ophiostomataceae</taxon>
        <taxon>Sporothrix</taxon>
    </lineage>
</organism>
<feature type="domain" description="DOP1-like middle TPR" evidence="9">
    <location>
        <begin position="400"/>
        <end position="627"/>
    </location>
</feature>
<dbReference type="InterPro" id="IPR056457">
    <property type="entry name" value="DOP1_C"/>
</dbReference>
<dbReference type="PANTHER" id="PTHR14042">
    <property type="entry name" value="DOPEY-RELATED"/>
    <property type="match status" value="1"/>
</dbReference>
<dbReference type="InterPro" id="IPR016024">
    <property type="entry name" value="ARM-type_fold"/>
</dbReference>
<evidence type="ECO:0000259" key="8">
    <source>
        <dbReference type="Pfam" id="PF04118"/>
    </source>
</evidence>
<accession>A0ABP0BB37</accession>
<dbReference type="InterPro" id="IPR040314">
    <property type="entry name" value="DOP1"/>
</dbReference>
<proteinExistence type="inferred from homology"/>
<feature type="compositionally biased region" description="Polar residues" evidence="7">
    <location>
        <begin position="1513"/>
        <end position="1525"/>
    </location>
</feature>
<reference evidence="12 13" key="1">
    <citation type="submission" date="2024-01" db="EMBL/GenBank/DDBJ databases">
        <authorList>
            <person name="Allen C."/>
            <person name="Tagirdzhanova G."/>
        </authorList>
    </citation>
    <scope>NUCLEOTIDE SEQUENCE [LARGE SCALE GENOMIC DNA]</scope>
</reference>
<evidence type="ECO:0008006" key="14">
    <source>
        <dbReference type="Google" id="ProtNLM"/>
    </source>
</evidence>
<feature type="region of interest" description="Disordered" evidence="7">
    <location>
        <begin position="1079"/>
        <end position="1101"/>
    </location>
</feature>
<dbReference type="InterPro" id="IPR056458">
    <property type="entry name" value="TPR_DOP1_M"/>
</dbReference>
<dbReference type="SUPFAM" id="SSF48371">
    <property type="entry name" value="ARM repeat"/>
    <property type="match status" value="1"/>
</dbReference>
<feature type="region of interest" description="Disordered" evidence="7">
    <location>
        <begin position="818"/>
        <end position="841"/>
    </location>
</feature>
<dbReference type="EMBL" id="CAWUHB010000011">
    <property type="protein sequence ID" value="CAK7216411.1"/>
    <property type="molecule type" value="Genomic_DNA"/>
</dbReference>
<evidence type="ECO:0000256" key="1">
    <source>
        <dbReference type="ARBA" id="ARBA00004395"/>
    </source>
</evidence>
<feature type="domain" description="DOP1-like TPR" evidence="11">
    <location>
        <begin position="1060"/>
        <end position="1209"/>
    </location>
</feature>
<dbReference type="Proteomes" id="UP001642405">
    <property type="component" value="Unassembled WGS sequence"/>
</dbReference>
<evidence type="ECO:0000256" key="3">
    <source>
        <dbReference type="ARBA" id="ARBA00022927"/>
    </source>
</evidence>
<evidence type="ECO:0000256" key="5">
    <source>
        <dbReference type="ARBA" id="ARBA00023136"/>
    </source>
</evidence>
<keyword evidence="3" id="KW-0653">Protein transport</keyword>
<dbReference type="Pfam" id="PF24597">
    <property type="entry name" value="TPR_DOP1_M"/>
    <property type="match status" value="1"/>
</dbReference>
<dbReference type="Pfam" id="PF04118">
    <property type="entry name" value="Dopey_N"/>
    <property type="match status" value="1"/>
</dbReference>
<comment type="caution">
    <text evidence="12">The sequence shown here is derived from an EMBL/GenBank/DDBJ whole genome shotgun (WGS) entry which is preliminary data.</text>
</comment>
<feature type="domain" description="DOP1-like C-terminal" evidence="10">
    <location>
        <begin position="1407"/>
        <end position="1915"/>
    </location>
</feature>
<comment type="similarity">
    <text evidence="6">Belongs to the DOP1 family.</text>
</comment>
<keyword evidence="4" id="KW-0333">Golgi apparatus</keyword>
<keyword evidence="2" id="KW-0813">Transport</keyword>
<keyword evidence="5" id="KW-0472">Membrane</keyword>
<protein>
    <recommendedName>
        <fullName evidence="14">Dopey N-terminal domain-containing protein</fullName>
    </recommendedName>
</protein>
<evidence type="ECO:0000256" key="2">
    <source>
        <dbReference type="ARBA" id="ARBA00022448"/>
    </source>
</evidence>
<dbReference type="PANTHER" id="PTHR14042:SF24">
    <property type="entry name" value="PROTEIN DOPEY-1 HOMOLOG"/>
    <property type="match status" value="1"/>
</dbReference>
<evidence type="ECO:0000259" key="10">
    <source>
        <dbReference type="Pfam" id="PF24598"/>
    </source>
</evidence>
<feature type="region of interest" description="Disordered" evidence="7">
    <location>
        <begin position="1496"/>
        <end position="1539"/>
    </location>
</feature>
<evidence type="ECO:0000259" key="11">
    <source>
        <dbReference type="Pfam" id="PF24601"/>
    </source>
</evidence>
<name>A0ABP0BB37_9PEZI</name>
<evidence type="ECO:0000313" key="13">
    <source>
        <dbReference type="Proteomes" id="UP001642405"/>
    </source>
</evidence>
<dbReference type="InterPro" id="IPR056459">
    <property type="entry name" value="TPR_DOP1"/>
</dbReference>
<sequence>MALELPGGRRSMSPESSGRDSPAPRQWRNQLGADEPHTRDKAFRKYAAGVDRALSLFETALQEWADYISFLNRLLKALQARQDSTTTIPAKALVAKRLSQCLNPSLPSGVHQKALEVYNIVFSIIGTDGLSRDMPLYLPGLAPTLSFASLSARAHFFDLLERHFLDLDPRSLRPALKSLILALLPALEDETAEDFDRTLKLLNRFKAAVRPLDSEELTPRHATGDDFFWQCFFLATVTSHSRRPGALAYLTRYLPKLGLPTPNGASGTVEKETPGADAELVAKLSELITSPEPGLLVRCFTAGLADEQLLIQRGFLDLLVTHLPLHSTVLQARAKPADLQLLMRAACGVVTRREMSLNRRLMAWLLGPTPVTGDTESALESPSFPDSKNAGFRLSPKTSYFEENGLQAMTQALLSMVQSHPGSTPAERARPYRICLSLMDRWEIGGLVVPEVFMPIVDSVRKFKAEAPTKADFNEVLRSAGVFFDGVESGLIYSEMLGLVAQAIGPGGTLSAEERADKLALVKFIIAHFNVREDEMATVHAPLSALSILCMLEDIQKRASTAGSDAITEHAIQALTIAADFLDIVPKSALSARAASGEKAKGAGGQQHKPQLDLPNAEVLKEIRDFYVNEQGSLDTTSPPYGPQSVGELLLQKACSISRQSLLDATDGADLPLKSRVLLTLLDKIPLSTAFNVPDLLSALHSRLSRDGDATTFTTFSSILSTSINLHLSERISTNELSSLVPPLVARAWKFLSASEPKYHVETVRNLWLLQTALGTTNRDIEAAISQLMIQADTKGTFATRNADPGRNFGVLWLHTLQDSPNSSDRRTPKTPKTPSSSLRSFPRLSGVDHYDVMLTRPLLLMLDALLDERTQLFMTVKAWLVALVGLDRLFLILAKKFLDMGVLRGRPSDAGPPSGAKAAPERSVLDDEDSDTDMYLYYLRTLSNIFRWAPETLWAVLARRTVSNEILREQASSLVISADTEVTYQEFFVHVCMKCIVPVKTTDASCLTDQPDAQLCRFSLSVLHQILLSPHATSLAKLHLEDALLDRLAQSLQGPDPYIQALLLDVLSPALKLRDVTPVEQPASPSSEKRTFSSTDLSKAMASPNEEVSHAILPPPPALLKCIQAGLSAPNSRAVLDSWVGFLSTCLPLYSDSIFQVLIPLVETLCAQIGHAFSDLQETFRNSKPAPRPDADAPETTLVSLLNALEQILATGHQQLLAEEARVQAVKSPDQPQSFFGNIFASDAPQTRSATANDRLTVLLAFQDAVRICFRIWSWGKSSSPVATLDMTSAASFNYTSMRMRNRARRLLEHLFRVETLECLETAIDIWRSALIAQSNSAITSEQQPTSSRQYTDVFDLLLTLDASRPRHTIPAIFNSIYSRTNPAALDPARKSTLTISLQDTDIVVFLVDYARSLEDDVMDEIWQDCTIFLKDLLGNPFPHRQSLPCLLEFAAVLGEKVDNTNFGEQRKMRRELGDMFLRLLTALFTTRPFTFADGAAPSSSPQLDREPASTRKVSQTSLTRSQPPTAPALVTSDYSSPTDRADDVVGILSSIVPNLPKVLMENDRVQSAATTISTNVIGPALRAKTFPETVSRTMLVLLQELSRLPNNQKGWKKDVSDAFNDARFFSTNLTLVQSDWLNLLRQWALNDKERMPELLARITAPTTAGIVFGVGATSARLESDRRTQLTLRRMTLLILAAAPDAFVADLPTITEKLVELLGASATSSPSSTTRAEVFMVLRALVLKTSAVHLAGLWPLVDSELHAAISSIVAPDSSTAADTYNNASLLQACKLLDLLVCVAPDDFQLREWLFVTDTIDAVYRSSTYQPVALADELSEELGSAMMLHAPGGGNSQLTGIESVTALAATSALKRPLLGGNGGGLSDEVSLERKDELVSKVLRPFFSQLSIYAFESTYAMVQVDMEGCEQAVLKDIFDERAIVKAL</sequence>
<feature type="region of interest" description="Disordered" evidence="7">
    <location>
        <begin position="1"/>
        <end position="34"/>
    </location>
</feature>
<evidence type="ECO:0000256" key="6">
    <source>
        <dbReference type="ARBA" id="ARBA00046326"/>
    </source>
</evidence>
<evidence type="ECO:0000256" key="7">
    <source>
        <dbReference type="SAM" id="MobiDB-lite"/>
    </source>
</evidence>